<evidence type="ECO:0000313" key="4">
    <source>
        <dbReference type="EMBL" id="PGH14340.1"/>
    </source>
</evidence>
<dbReference type="OrthoDB" id="10254927at2759"/>
<dbReference type="SUPFAM" id="SSF48403">
    <property type="entry name" value="Ankyrin repeat"/>
    <property type="match status" value="1"/>
</dbReference>
<sequence length="340" mass="38128">MGIEKLPAELLLSVVAFLIPAKSPAESNQTLCSARLVSRSFNSAILHFLVATLNQAAAAKALDQWIALRPHIFDHFVRFAPILLLEKVRLGEEGPLIDAVSRTTDYILEHAMVADEDIQTVHSRHRYWRALCFAAVKDIGHEQLLTELWTGGYDTHDTYTSTLIAAVACDDLALLHALLQKKDADVKECWPFGNPLSLAIMLQNKPAITMLLDSDKNVAVVDIDSEKPFLVLASILRTEISHGDDGDGAVFRTLLPRYPHVLLEWEDDEQTLLSLAAERGNVEIVTCLLENEYNEYTNLYSYDDTGMTPVEHAERNGHVEIVELLKERAKKDFLNRICGW</sequence>
<evidence type="ECO:0000256" key="2">
    <source>
        <dbReference type="ARBA" id="ARBA00023043"/>
    </source>
</evidence>
<reference evidence="4 5" key="1">
    <citation type="submission" date="2017-10" db="EMBL/GenBank/DDBJ databases">
        <title>Comparative genomics in systemic dimorphic fungi from Ajellomycetaceae.</title>
        <authorList>
            <person name="Munoz J.F."/>
            <person name="Mcewen J.G."/>
            <person name="Clay O.K."/>
            <person name="Cuomo C.A."/>
        </authorList>
    </citation>
    <scope>NUCLEOTIDE SEQUENCE [LARGE SCALE GENOMIC DNA]</scope>
    <source>
        <strain evidence="4 5">UAMH7299</strain>
    </source>
</reference>
<keyword evidence="3" id="KW-0732">Signal</keyword>
<gene>
    <name evidence="4" type="ORF">AJ80_05930</name>
</gene>
<dbReference type="SMART" id="SM00248">
    <property type="entry name" value="ANK"/>
    <property type="match status" value="4"/>
</dbReference>
<dbReference type="Proteomes" id="UP000224634">
    <property type="component" value="Unassembled WGS sequence"/>
</dbReference>
<dbReference type="Gene3D" id="1.25.40.20">
    <property type="entry name" value="Ankyrin repeat-containing domain"/>
    <property type="match status" value="2"/>
</dbReference>
<name>A0A2B7XZ90_POLH7</name>
<dbReference type="STRING" id="1447883.A0A2B7XZ90"/>
<feature type="signal peptide" evidence="3">
    <location>
        <begin position="1"/>
        <end position="25"/>
    </location>
</feature>
<evidence type="ECO:0000256" key="1">
    <source>
        <dbReference type="ARBA" id="ARBA00022737"/>
    </source>
</evidence>
<dbReference type="InterPro" id="IPR036770">
    <property type="entry name" value="Ankyrin_rpt-contain_sf"/>
</dbReference>
<comment type="caution">
    <text evidence="4">The sequence shown here is derived from an EMBL/GenBank/DDBJ whole genome shotgun (WGS) entry which is preliminary data.</text>
</comment>
<evidence type="ECO:0000256" key="3">
    <source>
        <dbReference type="SAM" id="SignalP"/>
    </source>
</evidence>
<keyword evidence="5" id="KW-1185">Reference proteome</keyword>
<evidence type="ECO:0000313" key="5">
    <source>
        <dbReference type="Proteomes" id="UP000224634"/>
    </source>
</evidence>
<proteinExistence type="predicted"/>
<keyword evidence="1" id="KW-0677">Repeat</keyword>
<dbReference type="InterPro" id="IPR002110">
    <property type="entry name" value="Ankyrin_rpt"/>
</dbReference>
<protein>
    <submittedName>
        <fullName evidence="4">Uncharacterized protein</fullName>
    </submittedName>
</protein>
<dbReference type="EMBL" id="PDNA01000094">
    <property type="protein sequence ID" value="PGH14340.1"/>
    <property type="molecule type" value="Genomic_DNA"/>
</dbReference>
<dbReference type="PANTHER" id="PTHR24198:SF169">
    <property type="entry name" value="NON-SPECIFIC SERINE_THREONINE PROTEIN KINASE"/>
    <property type="match status" value="1"/>
</dbReference>
<accession>A0A2B7XZ90</accession>
<dbReference type="AlphaFoldDB" id="A0A2B7XZ90"/>
<feature type="chain" id="PRO_5012789965" evidence="3">
    <location>
        <begin position="26"/>
        <end position="340"/>
    </location>
</feature>
<organism evidence="4 5">
    <name type="scientific">Polytolypa hystricis (strain UAMH7299)</name>
    <dbReference type="NCBI Taxonomy" id="1447883"/>
    <lineage>
        <taxon>Eukaryota</taxon>
        <taxon>Fungi</taxon>
        <taxon>Dikarya</taxon>
        <taxon>Ascomycota</taxon>
        <taxon>Pezizomycotina</taxon>
        <taxon>Eurotiomycetes</taxon>
        <taxon>Eurotiomycetidae</taxon>
        <taxon>Onygenales</taxon>
        <taxon>Onygenales incertae sedis</taxon>
        <taxon>Polytolypa</taxon>
    </lineage>
</organism>
<dbReference type="Pfam" id="PF12796">
    <property type="entry name" value="Ank_2"/>
    <property type="match status" value="1"/>
</dbReference>
<dbReference type="PANTHER" id="PTHR24198">
    <property type="entry name" value="ANKYRIN REPEAT AND PROTEIN KINASE DOMAIN-CONTAINING PROTEIN"/>
    <property type="match status" value="1"/>
</dbReference>
<keyword evidence="2" id="KW-0040">ANK repeat</keyword>